<dbReference type="OrthoDB" id="9791859at2"/>
<keyword evidence="6 7" id="KW-0464">Manganese</keyword>
<comment type="cofactor">
    <cofactor evidence="7">
        <name>thiamine diphosphate</name>
        <dbReference type="ChEBI" id="CHEBI:58937"/>
    </cofactor>
    <text evidence="7">Binds 1 thiamine pyrophosphate per subunit.</text>
</comment>
<keyword evidence="1 7" id="KW-0474">Menaquinone biosynthesis</keyword>
<accession>A0A5P9CKC4</accession>
<organism evidence="10 11">
    <name type="scientific">Vibrio aquimaris</name>
    <dbReference type="NCBI Taxonomy" id="2587862"/>
    <lineage>
        <taxon>Bacteria</taxon>
        <taxon>Pseudomonadati</taxon>
        <taxon>Pseudomonadota</taxon>
        <taxon>Gammaproteobacteria</taxon>
        <taxon>Vibrionales</taxon>
        <taxon>Vibrionaceae</taxon>
        <taxon>Vibrio</taxon>
    </lineage>
</organism>
<dbReference type="GO" id="GO:0030976">
    <property type="term" value="F:thiamine pyrophosphate binding"/>
    <property type="evidence" value="ECO:0007669"/>
    <property type="project" value="UniProtKB-UniRule"/>
</dbReference>
<evidence type="ECO:0000256" key="6">
    <source>
        <dbReference type="ARBA" id="ARBA00023211"/>
    </source>
</evidence>
<evidence type="ECO:0000256" key="3">
    <source>
        <dbReference type="ARBA" id="ARBA00022723"/>
    </source>
</evidence>
<dbReference type="RefSeq" id="WP_152430798.1">
    <property type="nucleotide sequence ID" value="NZ_CBCSDK010000019.1"/>
</dbReference>
<gene>
    <name evidence="7 10" type="primary">menD</name>
    <name evidence="10" type="ORF">FIV01_09675</name>
</gene>
<evidence type="ECO:0000256" key="1">
    <source>
        <dbReference type="ARBA" id="ARBA00022428"/>
    </source>
</evidence>
<dbReference type="Gene3D" id="3.40.50.1220">
    <property type="entry name" value="TPP-binding domain"/>
    <property type="match status" value="1"/>
</dbReference>
<evidence type="ECO:0000256" key="5">
    <source>
        <dbReference type="ARBA" id="ARBA00023052"/>
    </source>
</evidence>
<dbReference type="Pfam" id="PF02776">
    <property type="entry name" value="TPP_enzyme_N"/>
    <property type="match status" value="1"/>
</dbReference>
<dbReference type="AlphaFoldDB" id="A0A5P9CKC4"/>
<comment type="function">
    <text evidence="7">Catalyzes the thiamine diphosphate-dependent decarboxylation of 2-oxoglutarate and the subsequent addition of the resulting succinic semialdehyde-thiamine pyrophosphate anion to isochorismate to yield 2-succinyl-5-enolpyruvyl-6-hydroxy-3-cyclohexene-1-carboxylate (SEPHCHC).</text>
</comment>
<dbReference type="InterPro" id="IPR029035">
    <property type="entry name" value="DHS-like_NAD/FAD-binding_dom"/>
</dbReference>
<dbReference type="HAMAP" id="MF_01659">
    <property type="entry name" value="MenD"/>
    <property type="match status" value="1"/>
</dbReference>
<comment type="catalytic activity">
    <reaction evidence="7">
        <text>isochorismate + 2-oxoglutarate + H(+) = 5-enolpyruvoyl-6-hydroxy-2-succinyl-cyclohex-3-ene-1-carboxylate + CO2</text>
        <dbReference type="Rhea" id="RHEA:25593"/>
        <dbReference type="ChEBI" id="CHEBI:15378"/>
        <dbReference type="ChEBI" id="CHEBI:16526"/>
        <dbReference type="ChEBI" id="CHEBI:16810"/>
        <dbReference type="ChEBI" id="CHEBI:29780"/>
        <dbReference type="ChEBI" id="CHEBI:58818"/>
        <dbReference type="EC" id="2.2.1.9"/>
    </reaction>
</comment>
<keyword evidence="3 7" id="KW-0479">Metal-binding</keyword>
<dbReference type="GO" id="GO:0070204">
    <property type="term" value="F:2-succinyl-5-enolpyruvyl-6-hydroxy-3-cyclohexene-1-carboxylic-acid synthase activity"/>
    <property type="evidence" value="ECO:0007669"/>
    <property type="project" value="UniProtKB-UniRule"/>
</dbReference>
<sequence>MKDRAQSAMNRIWSQVLLEELTRLDVEEVCVAPGSRSTPLVIEACDNPRLTLHTHFDERGLAFMALGLAKASKRAVAIIVTSGTAVANLLPAIVEANLTGEKLVVITADRPVELINCGANQAINQTSIFSSHARHAINLPSPSESVPLSWLLTSVDQLMYKQETDGGVIHINCPFPEPLYESSPKSVHQTYMDSVDIWWKSGHPFSCKSVSHSSLFAQNLGLFEKKGVILVGDVSLEEAKLAKKLAEIIGWPCLCDPQSGVSSSQAHYDVWLRGAKYKKLISRADIILQFGARFVSKRLIQWVEIQVKEKQAQYHYVSLQAERNNPSHVAQIHHVSEICSWIDSYLSALGHSPAIESWCKELDICCLKVRSLIDNYVLPDEAPTEIGLATTLENLPAYTQVVLGNSLFVRLVDMFGVIPNTRVYSNRGASGIDGLVATTAGIVCSTNRPSILYLGDTSALHDLNSLALFTDTKTPVVLVVINNDGGAIFDLLPVSKAHKRQLYQMPHGYQFEYAAKQFGLKYQQPNSLADYNCVVKQHLTNGEGTLMVEVITPPEQASKQLKELVGYFDAC</sequence>
<dbReference type="InterPro" id="IPR029061">
    <property type="entry name" value="THDP-binding"/>
</dbReference>
<comment type="pathway">
    <text evidence="7">Quinol/quinone metabolism; 1,4-dihydroxy-2-naphthoate biosynthesis; 1,4-dihydroxy-2-naphthoate from chorismate: step 2/7.</text>
</comment>
<dbReference type="CDD" id="cd02009">
    <property type="entry name" value="TPP_SHCHC_synthase"/>
    <property type="match status" value="1"/>
</dbReference>
<dbReference type="InterPro" id="IPR004433">
    <property type="entry name" value="MenaQ_synth_MenD"/>
</dbReference>
<dbReference type="SUPFAM" id="SSF52467">
    <property type="entry name" value="DHS-like NAD/FAD-binding domain"/>
    <property type="match status" value="1"/>
</dbReference>
<evidence type="ECO:0000259" key="8">
    <source>
        <dbReference type="Pfam" id="PF02776"/>
    </source>
</evidence>
<dbReference type="KEGG" id="vaq:FIV01_09675"/>
<evidence type="ECO:0000259" key="9">
    <source>
        <dbReference type="Pfam" id="PF16582"/>
    </source>
</evidence>
<evidence type="ECO:0000256" key="4">
    <source>
        <dbReference type="ARBA" id="ARBA00022842"/>
    </source>
</evidence>
<evidence type="ECO:0000313" key="11">
    <source>
        <dbReference type="Proteomes" id="UP000326936"/>
    </source>
</evidence>
<name>A0A5P9CKC4_9VIBR</name>
<dbReference type="CDD" id="cd07037">
    <property type="entry name" value="TPP_PYR_MenD"/>
    <property type="match status" value="1"/>
</dbReference>
<dbReference type="Proteomes" id="UP000326936">
    <property type="component" value="Chromosome"/>
</dbReference>
<dbReference type="GO" id="GO:0009234">
    <property type="term" value="P:menaquinone biosynthetic process"/>
    <property type="evidence" value="ECO:0007669"/>
    <property type="project" value="UniProtKB-UniRule"/>
</dbReference>
<comment type="pathway">
    <text evidence="7">Quinol/quinone metabolism; menaquinone biosynthesis.</text>
</comment>
<keyword evidence="4 7" id="KW-0460">Magnesium</keyword>
<dbReference type="InterPro" id="IPR032264">
    <property type="entry name" value="MenD_middle"/>
</dbReference>
<reference evidence="10 11" key="1">
    <citation type="submission" date="2019-10" db="EMBL/GenBank/DDBJ databases">
        <title>Complete genome sequence of Vibrio sp. strain THAF100, isolated from non-filtered water from the water column of tank 6 of a marine aquarium containing stony-coral fragments. Water maintained at 26 degree C.</title>
        <authorList>
            <person name="Ruckert C."/>
            <person name="Franco A."/>
            <person name="Kalinowski J."/>
            <person name="Glaeser S."/>
        </authorList>
    </citation>
    <scope>NUCLEOTIDE SEQUENCE [LARGE SCALE GENOMIC DNA]</scope>
    <source>
        <strain evidence="10 11">THAF100</strain>
    </source>
</reference>
<dbReference type="GO" id="GO:0030145">
    <property type="term" value="F:manganese ion binding"/>
    <property type="evidence" value="ECO:0007669"/>
    <property type="project" value="UniProtKB-UniRule"/>
</dbReference>
<feature type="domain" description="Menaquinone biosynthesis protein MenD middle" evidence="9">
    <location>
        <begin position="190"/>
        <end position="396"/>
    </location>
</feature>
<dbReference type="InterPro" id="IPR012001">
    <property type="entry name" value="Thiamin_PyroP_enz_TPP-bd_dom"/>
</dbReference>
<dbReference type="UniPathway" id="UPA00079"/>
<dbReference type="PIRSF" id="PIRSF004983">
    <property type="entry name" value="MenD"/>
    <property type="match status" value="1"/>
</dbReference>
<dbReference type="Pfam" id="PF16582">
    <property type="entry name" value="TPP_enzyme_M_2"/>
    <property type="match status" value="1"/>
</dbReference>
<evidence type="ECO:0000256" key="7">
    <source>
        <dbReference type="HAMAP-Rule" id="MF_01659"/>
    </source>
</evidence>
<keyword evidence="2 7" id="KW-0808">Transferase</keyword>
<dbReference type="GO" id="GO:0000287">
    <property type="term" value="F:magnesium ion binding"/>
    <property type="evidence" value="ECO:0007669"/>
    <property type="project" value="UniProtKB-UniRule"/>
</dbReference>
<comment type="subunit">
    <text evidence="7">Homodimer.</text>
</comment>
<keyword evidence="5 7" id="KW-0786">Thiamine pyrophosphate</keyword>
<dbReference type="EC" id="2.2.1.9" evidence="7"/>
<feature type="domain" description="Thiamine pyrophosphate enzyme N-terminal TPP-binding" evidence="8">
    <location>
        <begin position="14"/>
        <end position="127"/>
    </location>
</feature>
<dbReference type="PANTHER" id="PTHR42916:SF1">
    <property type="entry name" value="PROTEIN PHYLLO, CHLOROPLASTIC"/>
    <property type="match status" value="1"/>
</dbReference>
<evidence type="ECO:0000313" key="10">
    <source>
        <dbReference type="EMBL" id="QFT26695.1"/>
    </source>
</evidence>
<proteinExistence type="inferred from homology"/>
<dbReference type="UniPathway" id="UPA01057">
    <property type="reaction ID" value="UER00164"/>
</dbReference>
<dbReference type="Gene3D" id="3.40.50.970">
    <property type="match status" value="2"/>
</dbReference>
<dbReference type="EMBL" id="CP045350">
    <property type="protein sequence ID" value="QFT26695.1"/>
    <property type="molecule type" value="Genomic_DNA"/>
</dbReference>
<comment type="similarity">
    <text evidence="7">Belongs to the TPP enzyme family. MenD subfamily.</text>
</comment>
<protein>
    <recommendedName>
        <fullName evidence="7">2-succinyl-5-enolpyruvyl-6-hydroxy-3-cyclohexene-1-carboxylate synthase</fullName>
        <shortName evidence="7">SEPHCHC synthase</shortName>
        <ecNumber evidence="7">2.2.1.9</ecNumber>
    </recommendedName>
    <alternativeName>
        <fullName evidence="7">Menaquinone biosynthesis protein MenD</fullName>
    </alternativeName>
</protein>
<evidence type="ECO:0000256" key="2">
    <source>
        <dbReference type="ARBA" id="ARBA00022679"/>
    </source>
</evidence>
<keyword evidence="11" id="KW-1185">Reference proteome</keyword>
<dbReference type="NCBIfam" id="TIGR00173">
    <property type="entry name" value="menD"/>
    <property type="match status" value="1"/>
</dbReference>
<dbReference type="SUPFAM" id="SSF52518">
    <property type="entry name" value="Thiamin diphosphate-binding fold (THDP-binding)"/>
    <property type="match status" value="2"/>
</dbReference>
<dbReference type="PANTHER" id="PTHR42916">
    <property type="entry name" value="2-SUCCINYL-5-ENOLPYRUVYL-6-HYDROXY-3-CYCLOHEXENE-1-CARBOXYLATE SYNTHASE"/>
    <property type="match status" value="1"/>
</dbReference>
<comment type="cofactor">
    <cofactor evidence="7">
        <name>Mg(2+)</name>
        <dbReference type="ChEBI" id="CHEBI:18420"/>
    </cofactor>
    <cofactor evidence="7">
        <name>Mn(2+)</name>
        <dbReference type="ChEBI" id="CHEBI:29035"/>
    </cofactor>
</comment>